<evidence type="ECO:0000256" key="6">
    <source>
        <dbReference type="RuleBase" id="RU003470"/>
    </source>
</evidence>
<comment type="catalytic activity">
    <reaction evidence="5">
        <text>a D-aminoacyl-tRNA + H2O = a tRNA + a D-alpha-amino acid + H(+)</text>
        <dbReference type="Rhea" id="RHEA:13953"/>
        <dbReference type="Rhea" id="RHEA-COMP:10123"/>
        <dbReference type="Rhea" id="RHEA-COMP:10124"/>
        <dbReference type="ChEBI" id="CHEBI:15377"/>
        <dbReference type="ChEBI" id="CHEBI:15378"/>
        <dbReference type="ChEBI" id="CHEBI:59871"/>
        <dbReference type="ChEBI" id="CHEBI:78442"/>
        <dbReference type="ChEBI" id="CHEBI:79333"/>
        <dbReference type="EC" id="3.1.1.96"/>
    </reaction>
</comment>
<dbReference type="EMBL" id="AVOT02019716">
    <property type="protein sequence ID" value="MBW0507439.1"/>
    <property type="molecule type" value="Genomic_DNA"/>
</dbReference>
<reference evidence="8" key="1">
    <citation type="submission" date="2021-03" db="EMBL/GenBank/DDBJ databases">
        <title>Draft genome sequence of rust myrtle Austropuccinia psidii MF-1, a brazilian biotype.</title>
        <authorList>
            <person name="Quecine M.C."/>
            <person name="Pachon D.M.R."/>
            <person name="Bonatelli M.L."/>
            <person name="Correr F.H."/>
            <person name="Franceschini L.M."/>
            <person name="Leite T.F."/>
            <person name="Margarido G.R.A."/>
            <person name="Almeida C.A."/>
            <person name="Ferrarezi J.A."/>
            <person name="Labate C.A."/>
        </authorList>
    </citation>
    <scope>NUCLEOTIDE SEQUENCE</scope>
    <source>
        <strain evidence="8">MF-1</strain>
    </source>
</reference>
<keyword evidence="6" id="KW-0378">Hydrolase</keyword>
<evidence type="ECO:0000256" key="1">
    <source>
        <dbReference type="ARBA" id="ARBA00009673"/>
    </source>
</evidence>
<dbReference type="InterPro" id="IPR023509">
    <property type="entry name" value="DTD-like_sf"/>
</dbReference>
<evidence type="ECO:0000313" key="8">
    <source>
        <dbReference type="EMBL" id="MBW0507439.1"/>
    </source>
</evidence>
<evidence type="ECO:0000256" key="4">
    <source>
        <dbReference type="ARBA" id="ARBA00047676"/>
    </source>
</evidence>
<dbReference type="GO" id="GO:0051500">
    <property type="term" value="F:D-tyrosyl-tRNA(Tyr) deacylase activity"/>
    <property type="evidence" value="ECO:0007669"/>
    <property type="project" value="TreeGrafter"/>
</dbReference>
<dbReference type="NCBIfam" id="TIGR00256">
    <property type="entry name" value="D-aminoacyl-tRNA deacylase"/>
    <property type="match status" value="1"/>
</dbReference>
<accession>A0A9Q3DQA2</accession>
<dbReference type="GO" id="GO:0000049">
    <property type="term" value="F:tRNA binding"/>
    <property type="evidence" value="ECO:0007669"/>
    <property type="project" value="UniProtKB-KW"/>
</dbReference>
<dbReference type="FunFam" id="3.50.80.10:FF:000001">
    <property type="entry name" value="D-aminoacyl-tRNA deacylase"/>
    <property type="match status" value="1"/>
</dbReference>
<evidence type="ECO:0000313" key="9">
    <source>
        <dbReference type="Proteomes" id="UP000765509"/>
    </source>
</evidence>
<gene>
    <name evidence="8" type="ORF">O181_047154</name>
</gene>
<organism evidence="8 9">
    <name type="scientific">Austropuccinia psidii MF-1</name>
    <dbReference type="NCBI Taxonomy" id="1389203"/>
    <lineage>
        <taxon>Eukaryota</taxon>
        <taxon>Fungi</taxon>
        <taxon>Dikarya</taxon>
        <taxon>Basidiomycota</taxon>
        <taxon>Pucciniomycotina</taxon>
        <taxon>Pucciniomycetes</taxon>
        <taxon>Pucciniales</taxon>
        <taxon>Sphaerophragmiaceae</taxon>
        <taxon>Austropuccinia</taxon>
    </lineage>
</organism>
<dbReference type="Proteomes" id="UP000765509">
    <property type="component" value="Unassembled WGS sequence"/>
</dbReference>
<comment type="caution">
    <text evidence="8">The sequence shown here is derived from an EMBL/GenBank/DDBJ whole genome shotgun (WGS) entry which is preliminary data.</text>
</comment>
<dbReference type="PANTHER" id="PTHR10472:SF5">
    <property type="entry name" value="D-AMINOACYL-TRNA DEACYLASE 1"/>
    <property type="match status" value="1"/>
</dbReference>
<keyword evidence="6" id="KW-0820">tRNA-binding</keyword>
<proteinExistence type="inferred from homology"/>
<dbReference type="GO" id="GO:0005737">
    <property type="term" value="C:cytoplasm"/>
    <property type="evidence" value="ECO:0007669"/>
    <property type="project" value="UniProtKB-SubCell"/>
</dbReference>
<dbReference type="InterPro" id="IPR003732">
    <property type="entry name" value="Daa-tRNA_deacyls_DTD"/>
</dbReference>
<dbReference type="Pfam" id="PF02580">
    <property type="entry name" value="Tyr_Deacylase"/>
    <property type="match status" value="1"/>
</dbReference>
<dbReference type="Gene3D" id="3.50.80.10">
    <property type="entry name" value="D-tyrosyl-tRNA(Tyr) deacylase"/>
    <property type="match status" value="1"/>
</dbReference>
<dbReference type="PANTHER" id="PTHR10472">
    <property type="entry name" value="D-TYROSYL-TRNA TYR DEACYLASE"/>
    <property type="match status" value="1"/>
</dbReference>
<dbReference type="OrthoDB" id="275783at2759"/>
<evidence type="ECO:0000256" key="2">
    <source>
        <dbReference type="ARBA" id="ARBA00013056"/>
    </source>
</evidence>
<dbReference type="EC" id="3.1.1.96" evidence="2 6"/>
<keyword evidence="6" id="KW-0694">RNA-binding</keyword>
<comment type="similarity">
    <text evidence="1 6">Belongs to the DTD family.</text>
</comment>
<sequence length="180" mass="20153">MRAVIQRVLSAQVIVNETEISKIGKGLCVLVGIGKDDNLNDLNYTISKILNLKLFSSPLVTTTATTKDDNNTNPTKNNGEQKFEAKEKNWSQSVKDIQGGILCVSQFTLMANVKKGFKPDFHNAMKSENSKELYNEFLKKLRENYREDLVNDGQFGAMMEVQLINQGPVTIIIDSKDKGH</sequence>
<evidence type="ECO:0000256" key="3">
    <source>
        <dbReference type="ARBA" id="ARBA00020007"/>
    </source>
</evidence>
<comment type="subcellular location">
    <subcellularLocation>
        <location evidence="6">Cytoplasm</location>
    </subcellularLocation>
</comment>
<name>A0A9Q3DQA2_9BASI</name>
<dbReference type="AlphaFoldDB" id="A0A9Q3DQA2"/>
<dbReference type="SUPFAM" id="SSF69500">
    <property type="entry name" value="DTD-like"/>
    <property type="match status" value="1"/>
</dbReference>
<evidence type="ECO:0000256" key="5">
    <source>
        <dbReference type="ARBA" id="ARBA00048018"/>
    </source>
</evidence>
<protein>
    <recommendedName>
        <fullName evidence="3 6">D-aminoacyl-tRNA deacylase</fullName>
        <ecNumber evidence="2 6">3.1.1.96</ecNumber>
    </recommendedName>
</protein>
<evidence type="ECO:0000256" key="7">
    <source>
        <dbReference type="SAM" id="MobiDB-lite"/>
    </source>
</evidence>
<keyword evidence="9" id="KW-1185">Reference proteome</keyword>
<feature type="compositionally biased region" description="Low complexity" evidence="7">
    <location>
        <begin position="63"/>
        <end position="78"/>
    </location>
</feature>
<feature type="region of interest" description="Disordered" evidence="7">
    <location>
        <begin position="63"/>
        <end position="87"/>
    </location>
</feature>
<keyword evidence="6" id="KW-0963">Cytoplasm</keyword>
<comment type="catalytic activity">
    <reaction evidence="4">
        <text>glycyl-tRNA(Ala) + H2O = tRNA(Ala) + glycine + H(+)</text>
        <dbReference type="Rhea" id="RHEA:53744"/>
        <dbReference type="Rhea" id="RHEA-COMP:9657"/>
        <dbReference type="Rhea" id="RHEA-COMP:13640"/>
        <dbReference type="ChEBI" id="CHEBI:15377"/>
        <dbReference type="ChEBI" id="CHEBI:15378"/>
        <dbReference type="ChEBI" id="CHEBI:57305"/>
        <dbReference type="ChEBI" id="CHEBI:78442"/>
        <dbReference type="ChEBI" id="CHEBI:78522"/>
        <dbReference type="EC" id="3.1.1.96"/>
    </reaction>
</comment>
<dbReference type="HAMAP" id="MF_00518">
    <property type="entry name" value="Deacylase_Dtd"/>
    <property type="match status" value="1"/>
</dbReference>